<dbReference type="PANTHER" id="PTHR32448">
    <property type="entry name" value="OS08G0158400 PROTEIN"/>
    <property type="match status" value="1"/>
</dbReference>
<evidence type="ECO:0000313" key="1">
    <source>
        <dbReference type="EMBL" id="PHT81777.1"/>
    </source>
</evidence>
<keyword evidence="2" id="KW-1185">Reference proteome</keyword>
<proteinExistence type="predicted"/>
<reference evidence="1 2" key="1">
    <citation type="journal article" date="2014" name="Nat. Genet.">
        <title>Genome sequence of the hot pepper provides insights into the evolution of pungency in Capsicum species.</title>
        <authorList>
            <person name="Kim S."/>
            <person name="Park M."/>
            <person name="Yeom S.I."/>
            <person name="Kim Y.M."/>
            <person name="Lee J.M."/>
            <person name="Lee H.A."/>
            <person name="Seo E."/>
            <person name="Choi J."/>
            <person name="Cheong K."/>
            <person name="Kim K.T."/>
            <person name="Jung K."/>
            <person name="Lee G.W."/>
            <person name="Oh S.K."/>
            <person name="Bae C."/>
            <person name="Kim S.B."/>
            <person name="Lee H.Y."/>
            <person name="Kim S.Y."/>
            <person name="Kim M.S."/>
            <person name="Kang B.C."/>
            <person name="Jo Y.D."/>
            <person name="Yang H.B."/>
            <person name="Jeong H.J."/>
            <person name="Kang W.H."/>
            <person name="Kwon J.K."/>
            <person name="Shin C."/>
            <person name="Lim J.Y."/>
            <person name="Park J.H."/>
            <person name="Huh J.H."/>
            <person name="Kim J.S."/>
            <person name="Kim B.D."/>
            <person name="Cohen O."/>
            <person name="Paran I."/>
            <person name="Suh M.C."/>
            <person name="Lee S.B."/>
            <person name="Kim Y.K."/>
            <person name="Shin Y."/>
            <person name="Noh S.J."/>
            <person name="Park J."/>
            <person name="Seo Y.S."/>
            <person name="Kwon S.Y."/>
            <person name="Kim H.A."/>
            <person name="Park J.M."/>
            <person name="Kim H.J."/>
            <person name="Choi S.B."/>
            <person name="Bosland P.W."/>
            <person name="Reeves G."/>
            <person name="Jo S.H."/>
            <person name="Lee B.W."/>
            <person name="Cho H.T."/>
            <person name="Choi H.S."/>
            <person name="Lee M.S."/>
            <person name="Yu Y."/>
            <person name="Do Choi Y."/>
            <person name="Park B.S."/>
            <person name="van Deynze A."/>
            <person name="Ashrafi H."/>
            <person name="Hill T."/>
            <person name="Kim W.T."/>
            <person name="Pai H.S."/>
            <person name="Ahn H.K."/>
            <person name="Yeam I."/>
            <person name="Giovannoni J.J."/>
            <person name="Rose J.K."/>
            <person name="Sorensen I."/>
            <person name="Lee S.J."/>
            <person name="Kim R.W."/>
            <person name="Choi I.Y."/>
            <person name="Choi B.S."/>
            <person name="Lim J.S."/>
            <person name="Lee Y.H."/>
            <person name="Choi D."/>
        </authorList>
    </citation>
    <scope>NUCLEOTIDE SEQUENCE [LARGE SCALE GENOMIC DNA]</scope>
    <source>
        <strain evidence="2">cv. CM334</strain>
    </source>
</reference>
<organism evidence="1 2">
    <name type="scientific">Capsicum annuum</name>
    <name type="common">Capsicum pepper</name>
    <dbReference type="NCBI Taxonomy" id="4072"/>
    <lineage>
        <taxon>Eukaryota</taxon>
        <taxon>Viridiplantae</taxon>
        <taxon>Streptophyta</taxon>
        <taxon>Embryophyta</taxon>
        <taxon>Tracheophyta</taxon>
        <taxon>Spermatophyta</taxon>
        <taxon>Magnoliopsida</taxon>
        <taxon>eudicotyledons</taxon>
        <taxon>Gunneridae</taxon>
        <taxon>Pentapetalae</taxon>
        <taxon>asterids</taxon>
        <taxon>lamiids</taxon>
        <taxon>Solanales</taxon>
        <taxon>Solanaceae</taxon>
        <taxon>Solanoideae</taxon>
        <taxon>Capsiceae</taxon>
        <taxon>Capsicum</taxon>
    </lineage>
</organism>
<dbReference type="Gramene" id="PHT81777">
    <property type="protein sequence ID" value="PHT81777"/>
    <property type="gene ID" value="T459_14792"/>
</dbReference>
<name>A0A2G2ZIE5_CAPAN</name>
<dbReference type="SMR" id="A0A2G2ZIE5"/>
<protein>
    <submittedName>
        <fullName evidence="1">Uncharacterized protein</fullName>
    </submittedName>
</protein>
<accession>A0A2G2ZIE5</accession>
<dbReference type="InterPro" id="IPR036318">
    <property type="entry name" value="FAD-bd_PCMH-like_sf"/>
</dbReference>
<dbReference type="AlphaFoldDB" id="A0A2G2ZIE5"/>
<dbReference type="EMBL" id="AYRZ02000005">
    <property type="protein sequence ID" value="PHT81777.1"/>
    <property type="molecule type" value="Genomic_DNA"/>
</dbReference>
<evidence type="ECO:0000313" key="2">
    <source>
        <dbReference type="Proteomes" id="UP000222542"/>
    </source>
</evidence>
<dbReference type="Gene3D" id="3.30.465.10">
    <property type="match status" value="1"/>
</dbReference>
<reference evidence="1 2" key="2">
    <citation type="journal article" date="2017" name="Genome Biol.">
        <title>New reference genome sequences of hot pepper reveal the massive evolution of plant disease-resistance genes by retroduplication.</title>
        <authorList>
            <person name="Kim S."/>
            <person name="Park J."/>
            <person name="Yeom S.I."/>
            <person name="Kim Y.M."/>
            <person name="Seo E."/>
            <person name="Kim K.T."/>
            <person name="Kim M.S."/>
            <person name="Lee J.M."/>
            <person name="Cheong K."/>
            <person name="Shin H.S."/>
            <person name="Kim S.B."/>
            <person name="Han K."/>
            <person name="Lee J."/>
            <person name="Park M."/>
            <person name="Lee H.A."/>
            <person name="Lee H.Y."/>
            <person name="Lee Y."/>
            <person name="Oh S."/>
            <person name="Lee J.H."/>
            <person name="Choi E."/>
            <person name="Choi E."/>
            <person name="Lee S.E."/>
            <person name="Jeon J."/>
            <person name="Kim H."/>
            <person name="Choi G."/>
            <person name="Song H."/>
            <person name="Lee J."/>
            <person name="Lee S.C."/>
            <person name="Kwon J.K."/>
            <person name="Lee H.Y."/>
            <person name="Koo N."/>
            <person name="Hong Y."/>
            <person name="Kim R.W."/>
            <person name="Kang W.H."/>
            <person name="Huh J.H."/>
            <person name="Kang B.C."/>
            <person name="Yang T.J."/>
            <person name="Lee Y.H."/>
            <person name="Bennetzen J.L."/>
            <person name="Choi D."/>
        </authorList>
    </citation>
    <scope>NUCLEOTIDE SEQUENCE [LARGE SCALE GENOMIC DNA]</scope>
    <source>
        <strain evidence="2">cv. CM334</strain>
    </source>
</reference>
<dbReference type="GO" id="GO:0050660">
    <property type="term" value="F:flavin adenine dinucleotide binding"/>
    <property type="evidence" value="ECO:0007669"/>
    <property type="project" value="InterPro"/>
</dbReference>
<comment type="caution">
    <text evidence="1">The sequence shown here is derived from an EMBL/GenBank/DDBJ whole genome shotgun (WGS) entry which is preliminary data.</text>
</comment>
<gene>
    <name evidence="1" type="ORF">T459_14792</name>
</gene>
<dbReference type="InterPro" id="IPR016169">
    <property type="entry name" value="FAD-bd_PCMH_sub2"/>
</dbReference>
<sequence length="85" mass="9191">MSFFEVAATVGEVYYRISKKSKTLGFPAGLCTSLGIGGHITGGPYASMMRKFGLGVNNVINARIFNTNGIILDKKSIGEDLFWVI</sequence>
<dbReference type="SUPFAM" id="SSF56176">
    <property type="entry name" value="FAD-binding/transporter-associated domain-like"/>
    <property type="match status" value="1"/>
</dbReference>
<dbReference type="Proteomes" id="UP000222542">
    <property type="component" value="Unassembled WGS sequence"/>
</dbReference>